<proteinExistence type="predicted"/>
<keyword evidence="5" id="KW-0482">Metalloprotease</keyword>
<dbReference type="AlphaFoldDB" id="A0A8G2FY62"/>
<evidence type="ECO:0000313" key="8">
    <source>
        <dbReference type="Proteomes" id="UP000192315"/>
    </source>
</evidence>
<reference evidence="7 8" key="1">
    <citation type="submission" date="2017-04" db="EMBL/GenBank/DDBJ databases">
        <authorList>
            <person name="Varghese N."/>
            <person name="Submissions S."/>
        </authorList>
    </citation>
    <scope>NUCLEOTIDE SEQUENCE [LARGE SCALE GENOMIC DNA]</scope>
    <source>
        <strain evidence="7 8">DSM 9789</strain>
    </source>
</reference>
<dbReference type="Gene3D" id="3.40.140.10">
    <property type="entry name" value="Cytidine Deaminase, domain 2"/>
    <property type="match status" value="1"/>
</dbReference>
<protein>
    <submittedName>
        <fullName evidence="7">Proteasome Rpn11 subunit JAMM motif. Metallo peptidase. MEROPS family M67B</fullName>
    </submittedName>
</protein>
<keyword evidence="4" id="KW-0862">Zinc</keyword>
<evidence type="ECO:0000256" key="2">
    <source>
        <dbReference type="ARBA" id="ARBA00022723"/>
    </source>
</evidence>
<evidence type="ECO:0000256" key="1">
    <source>
        <dbReference type="ARBA" id="ARBA00022670"/>
    </source>
</evidence>
<keyword evidence="1" id="KW-0645">Protease</keyword>
<evidence type="ECO:0000313" key="7">
    <source>
        <dbReference type="EMBL" id="SMD31689.1"/>
    </source>
</evidence>
<dbReference type="InterPro" id="IPR028090">
    <property type="entry name" value="JAB_dom_prok"/>
</dbReference>
<keyword evidence="7" id="KW-0647">Proteasome</keyword>
<keyword evidence="3" id="KW-0378">Hydrolase</keyword>
<keyword evidence="2" id="KW-0479">Metal-binding</keyword>
<evidence type="ECO:0000256" key="4">
    <source>
        <dbReference type="ARBA" id="ARBA00022833"/>
    </source>
</evidence>
<dbReference type="GeneID" id="2845440"/>
<dbReference type="Proteomes" id="UP000192315">
    <property type="component" value="Unassembled WGS sequence"/>
</dbReference>
<gene>
    <name evidence="7" type="ORF">SAMN02745355_1617</name>
</gene>
<dbReference type="GO" id="GO:0006508">
    <property type="term" value="P:proteolysis"/>
    <property type="evidence" value="ECO:0007669"/>
    <property type="project" value="UniProtKB-KW"/>
</dbReference>
<keyword evidence="8" id="KW-1185">Reference proteome</keyword>
<evidence type="ECO:0000256" key="3">
    <source>
        <dbReference type="ARBA" id="ARBA00022801"/>
    </source>
</evidence>
<dbReference type="Pfam" id="PF14464">
    <property type="entry name" value="Prok-JAB"/>
    <property type="match status" value="1"/>
</dbReference>
<name>A0A8G2FY62_PICTO</name>
<organism evidence="7 8">
    <name type="scientific">Picrophilus torridus (strain ATCC 700027 / DSM 9790 / JCM 10055 / NBRC 100828 / KAW 2/3)</name>
    <dbReference type="NCBI Taxonomy" id="1122961"/>
    <lineage>
        <taxon>Archaea</taxon>
        <taxon>Methanobacteriati</taxon>
        <taxon>Thermoplasmatota</taxon>
        <taxon>Thermoplasmata</taxon>
        <taxon>Thermoplasmatales</taxon>
        <taxon>Picrophilaceae</taxon>
        <taxon>Picrophilus</taxon>
    </lineage>
</organism>
<sequence length="120" mass="13675">MWLIRKKVMMMIMEASKDSYPKEFGAFLRAHDNIIYEIALLPGTIQGNVHVIFPMYALPLDFTYVGSVHSHPSGVTLPSDEDLHMFSNTGPVHIIVGYPYNMENYSAYDRKGNPIRLEVI</sequence>
<evidence type="ECO:0000259" key="6">
    <source>
        <dbReference type="Pfam" id="PF14464"/>
    </source>
</evidence>
<evidence type="ECO:0000256" key="5">
    <source>
        <dbReference type="ARBA" id="ARBA00023049"/>
    </source>
</evidence>
<dbReference type="GO" id="GO:0008237">
    <property type="term" value="F:metallopeptidase activity"/>
    <property type="evidence" value="ECO:0007669"/>
    <property type="project" value="UniProtKB-KW"/>
</dbReference>
<dbReference type="CDD" id="cd08072">
    <property type="entry name" value="MPN_archaeal"/>
    <property type="match status" value="1"/>
</dbReference>
<dbReference type="EMBL" id="FWYE01000006">
    <property type="protein sequence ID" value="SMD31689.1"/>
    <property type="molecule type" value="Genomic_DNA"/>
</dbReference>
<dbReference type="SUPFAM" id="SSF102712">
    <property type="entry name" value="JAB1/MPN domain"/>
    <property type="match status" value="1"/>
</dbReference>
<dbReference type="OrthoDB" id="4612at2157"/>
<dbReference type="RefSeq" id="WP_048059413.1">
    <property type="nucleotide sequence ID" value="NC_005877.1"/>
</dbReference>
<dbReference type="GO" id="GO:0046872">
    <property type="term" value="F:metal ion binding"/>
    <property type="evidence" value="ECO:0007669"/>
    <property type="project" value="UniProtKB-KW"/>
</dbReference>
<accession>A0A8G2FY62</accession>
<dbReference type="GO" id="GO:0000502">
    <property type="term" value="C:proteasome complex"/>
    <property type="evidence" value="ECO:0007669"/>
    <property type="project" value="UniProtKB-KW"/>
</dbReference>
<feature type="domain" description="JAB" evidence="6">
    <location>
        <begin position="8"/>
        <end position="104"/>
    </location>
</feature>
<comment type="caution">
    <text evidence="7">The sequence shown here is derived from an EMBL/GenBank/DDBJ whole genome shotgun (WGS) entry which is preliminary data.</text>
</comment>